<comment type="caution">
    <text evidence="1">The sequence shown here is derived from an EMBL/GenBank/DDBJ whole genome shotgun (WGS) entry which is preliminary data.</text>
</comment>
<reference evidence="1" key="1">
    <citation type="submission" date="2022-10" db="EMBL/GenBank/DDBJ databases">
        <title>The WGS of Solirubrobacter phytolaccae KCTC 29190.</title>
        <authorList>
            <person name="Jiang Z."/>
        </authorList>
    </citation>
    <scope>NUCLEOTIDE SEQUENCE</scope>
    <source>
        <strain evidence="1">KCTC 29190</strain>
    </source>
</reference>
<evidence type="ECO:0000313" key="2">
    <source>
        <dbReference type="Proteomes" id="UP001147653"/>
    </source>
</evidence>
<protein>
    <submittedName>
        <fullName evidence="1">Uncharacterized protein</fullName>
    </submittedName>
</protein>
<organism evidence="1 2">
    <name type="scientific">Solirubrobacter phytolaccae</name>
    <dbReference type="NCBI Taxonomy" id="1404360"/>
    <lineage>
        <taxon>Bacteria</taxon>
        <taxon>Bacillati</taxon>
        <taxon>Actinomycetota</taxon>
        <taxon>Thermoleophilia</taxon>
        <taxon>Solirubrobacterales</taxon>
        <taxon>Solirubrobacteraceae</taxon>
        <taxon>Solirubrobacter</taxon>
    </lineage>
</organism>
<dbReference type="RefSeq" id="WP_270024041.1">
    <property type="nucleotide sequence ID" value="NZ_JAPDDP010000007.1"/>
</dbReference>
<sequence>MSEGDDRRALLHCFAGCEPRAIVAALGLSWADLFPDNHRHAGSRAKAPQPPAETGQPVVEVLAGLMAAGIPIHLTLDPRLFIADRCPGCDERRPGALWISHDPAGASHCASCRRPHGRVKLTCFNGCSFETILGALELLLTARERGTPQDVAEHIAEGVA</sequence>
<dbReference type="AlphaFoldDB" id="A0A9X3N4S7"/>
<dbReference type="Proteomes" id="UP001147653">
    <property type="component" value="Unassembled WGS sequence"/>
</dbReference>
<accession>A0A9X3N4S7</accession>
<name>A0A9X3N4S7_9ACTN</name>
<keyword evidence="2" id="KW-1185">Reference proteome</keyword>
<dbReference type="EMBL" id="JAPDDP010000007">
    <property type="protein sequence ID" value="MDA0179738.1"/>
    <property type="molecule type" value="Genomic_DNA"/>
</dbReference>
<gene>
    <name evidence="1" type="ORF">OJ997_05495</name>
</gene>
<proteinExistence type="predicted"/>
<evidence type="ECO:0000313" key="1">
    <source>
        <dbReference type="EMBL" id="MDA0179738.1"/>
    </source>
</evidence>